<gene>
    <name evidence="1" type="ORF">BpHYR1_003096</name>
</gene>
<evidence type="ECO:0000313" key="1">
    <source>
        <dbReference type="EMBL" id="RNA32607.1"/>
    </source>
</evidence>
<comment type="caution">
    <text evidence="1">The sequence shown here is derived from an EMBL/GenBank/DDBJ whole genome shotgun (WGS) entry which is preliminary data.</text>
</comment>
<dbReference type="EMBL" id="REGN01001782">
    <property type="protein sequence ID" value="RNA32607.1"/>
    <property type="molecule type" value="Genomic_DNA"/>
</dbReference>
<evidence type="ECO:0000313" key="2">
    <source>
        <dbReference type="Proteomes" id="UP000276133"/>
    </source>
</evidence>
<reference evidence="1 2" key="1">
    <citation type="journal article" date="2018" name="Sci. Rep.">
        <title>Genomic signatures of local adaptation to the degree of environmental predictability in rotifers.</title>
        <authorList>
            <person name="Franch-Gras L."/>
            <person name="Hahn C."/>
            <person name="Garcia-Roger E.M."/>
            <person name="Carmona M.J."/>
            <person name="Serra M."/>
            <person name="Gomez A."/>
        </authorList>
    </citation>
    <scope>NUCLEOTIDE SEQUENCE [LARGE SCALE GENOMIC DNA]</scope>
    <source>
        <strain evidence="1">HYR1</strain>
    </source>
</reference>
<accession>A0A3M7SAB9</accession>
<organism evidence="1 2">
    <name type="scientific">Brachionus plicatilis</name>
    <name type="common">Marine rotifer</name>
    <name type="synonym">Brachionus muelleri</name>
    <dbReference type="NCBI Taxonomy" id="10195"/>
    <lineage>
        <taxon>Eukaryota</taxon>
        <taxon>Metazoa</taxon>
        <taxon>Spiralia</taxon>
        <taxon>Gnathifera</taxon>
        <taxon>Rotifera</taxon>
        <taxon>Eurotatoria</taxon>
        <taxon>Monogononta</taxon>
        <taxon>Pseudotrocha</taxon>
        <taxon>Ploima</taxon>
        <taxon>Brachionidae</taxon>
        <taxon>Brachionus</taxon>
    </lineage>
</organism>
<proteinExistence type="predicted"/>
<sequence length="94" mass="11117">MTSKSLKTNWALLDYISYSDTSDEEALQSLEITVWNKRYSNFRADGQKHERDLPMFITRTRRYDVCILFLNQVQGMVKIINRVVLLELELDTQV</sequence>
<name>A0A3M7SAB9_BRAPC</name>
<dbReference type="Proteomes" id="UP000276133">
    <property type="component" value="Unassembled WGS sequence"/>
</dbReference>
<protein>
    <submittedName>
        <fullName evidence="1">Uncharacterized protein</fullName>
    </submittedName>
</protein>
<dbReference type="AlphaFoldDB" id="A0A3M7SAB9"/>
<keyword evidence="2" id="KW-1185">Reference proteome</keyword>